<dbReference type="PROSITE" id="PS50873">
    <property type="entry name" value="PEROXIDASE_4"/>
    <property type="match status" value="1"/>
</dbReference>
<evidence type="ECO:0000256" key="12">
    <source>
        <dbReference type="PIRSR" id="PIRSR600823-2"/>
    </source>
</evidence>
<feature type="binding site" description="axial binding residue" evidence="13">
    <location>
        <position position="184"/>
    </location>
    <ligand>
        <name>heme b</name>
        <dbReference type="ChEBI" id="CHEBI:60344"/>
    </ligand>
    <ligandPart>
        <name>Fe</name>
        <dbReference type="ChEBI" id="CHEBI:18248"/>
    </ligandPart>
</feature>
<evidence type="ECO:0000313" key="19">
    <source>
        <dbReference type="Proteomes" id="UP000188268"/>
    </source>
</evidence>
<organism evidence="18 19">
    <name type="scientific">Corchorus capsularis</name>
    <name type="common">Jute</name>
    <dbReference type="NCBI Taxonomy" id="210143"/>
    <lineage>
        <taxon>Eukaryota</taxon>
        <taxon>Viridiplantae</taxon>
        <taxon>Streptophyta</taxon>
        <taxon>Embryophyta</taxon>
        <taxon>Tracheophyta</taxon>
        <taxon>Spermatophyta</taxon>
        <taxon>Magnoliopsida</taxon>
        <taxon>eudicotyledons</taxon>
        <taxon>Gunneridae</taxon>
        <taxon>Pentapetalae</taxon>
        <taxon>rosids</taxon>
        <taxon>malvids</taxon>
        <taxon>Malvales</taxon>
        <taxon>Malvaceae</taxon>
        <taxon>Grewioideae</taxon>
        <taxon>Apeibeae</taxon>
        <taxon>Corchorus</taxon>
    </lineage>
</organism>
<dbReference type="STRING" id="210143.A0A1R3G602"/>
<dbReference type="EC" id="1.11.1.7" evidence="2 16"/>
<comment type="catalytic activity">
    <reaction evidence="1 16">
        <text>2 a phenolic donor + H2O2 = 2 a phenolic radical donor + 2 H2O</text>
        <dbReference type="Rhea" id="RHEA:56136"/>
        <dbReference type="ChEBI" id="CHEBI:15377"/>
        <dbReference type="ChEBI" id="CHEBI:16240"/>
        <dbReference type="ChEBI" id="CHEBI:139520"/>
        <dbReference type="ChEBI" id="CHEBI:139521"/>
        <dbReference type="EC" id="1.11.1.7"/>
    </reaction>
</comment>
<comment type="function">
    <text evidence="16">Removal of H(2)O(2), oxidation of toxic reductants, biosynthesis and degradation of lignin, suberization, auxin catabolism, response to environmental stresses such as wounding, pathogen attack and oxidative stress.</text>
</comment>
<dbReference type="Gramene" id="OMO53504">
    <property type="protein sequence ID" value="OMO53504"/>
    <property type="gene ID" value="CCACVL1_28598"/>
</dbReference>
<evidence type="ECO:0000259" key="17">
    <source>
        <dbReference type="PROSITE" id="PS50873"/>
    </source>
</evidence>
<keyword evidence="16" id="KW-0964">Secreted</keyword>
<feature type="binding site" evidence="13">
    <location>
        <position position="238"/>
    </location>
    <ligand>
        <name>Ca(2+)</name>
        <dbReference type="ChEBI" id="CHEBI:29108"/>
        <label>2</label>
    </ligand>
</feature>
<evidence type="ECO:0000256" key="9">
    <source>
        <dbReference type="ARBA" id="ARBA00023004"/>
    </source>
</evidence>
<comment type="cofactor">
    <cofactor evidence="13 16">
        <name>heme b</name>
        <dbReference type="ChEBI" id="CHEBI:60344"/>
    </cofactor>
    <text evidence="13 16">Binds 1 heme b (iron(II)-protoporphyrin IX) group per subunit.</text>
</comment>
<evidence type="ECO:0000313" key="18">
    <source>
        <dbReference type="EMBL" id="OMO53504.1"/>
    </source>
</evidence>
<feature type="binding site" evidence="12">
    <location>
        <position position="154"/>
    </location>
    <ligand>
        <name>substrate</name>
    </ligand>
</feature>
<dbReference type="InterPro" id="IPR033905">
    <property type="entry name" value="Secretory_peroxidase"/>
</dbReference>
<comment type="cofactor">
    <cofactor evidence="13 16">
        <name>Ca(2+)</name>
        <dbReference type="ChEBI" id="CHEBI:29108"/>
    </cofactor>
    <text evidence="13 16">Binds 2 calcium ions per subunit.</text>
</comment>
<evidence type="ECO:0000256" key="3">
    <source>
        <dbReference type="ARBA" id="ARBA00022559"/>
    </source>
</evidence>
<evidence type="ECO:0000256" key="6">
    <source>
        <dbReference type="ARBA" id="ARBA00022729"/>
    </source>
</evidence>
<dbReference type="InterPro" id="IPR000823">
    <property type="entry name" value="Peroxidase_pln"/>
</dbReference>
<name>A0A1R3G602_COCAP</name>
<proteinExistence type="inferred from homology"/>
<dbReference type="CDD" id="cd00693">
    <property type="entry name" value="secretory_peroxidase"/>
    <property type="match status" value="1"/>
</dbReference>
<dbReference type="EMBL" id="AWWV01015168">
    <property type="protein sequence ID" value="OMO53504.1"/>
    <property type="molecule type" value="Genomic_DNA"/>
</dbReference>
<evidence type="ECO:0000256" key="13">
    <source>
        <dbReference type="PIRSR" id="PIRSR600823-3"/>
    </source>
</evidence>
<keyword evidence="16" id="KW-0376">Hydrogen peroxide</keyword>
<evidence type="ECO:0000256" key="1">
    <source>
        <dbReference type="ARBA" id="ARBA00000189"/>
    </source>
</evidence>
<dbReference type="GO" id="GO:0046872">
    <property type="term" value="F:metal ion binding"/>
    <property type="evidence" value="ECO:0007669"/>
    <property type="project" value="UniProtKB-UniRule"/>
</dbReference>
<dbReference type="Gene3D" id="1.10.520.10">
    <property type="match status" value="1"/>
</dbReference>
<evidence type="ECO:0000256" key="16">
    <source>
        <dbReference type="RuleBase" id="RU362060"/>
    </source>
</evidence>
<dbReference type="GO" id="GO:0006979">
    <property type="term" value="P:response to oxidative stress"/>
    <property type="evidence" value="ECO:0007669"/>
    <property type="project" value="UniProtKB-UniRule"/>
</dbReference>
<sequence>MFFLLQLRFGIKASSEGGLSYHFYEKSCPQVEDIVKDGLEAVFLMDPTSPAALLRLMFHDCQVQGCDASILVDSREGGEMASSKNFGIRKRELISMLKSIVEAQCPQQVSCSDIIILAAREAVALTGGPRIKVPLGRKDSTRTPSYEFADQLLPPATTGVANMLNIFAKKGMTLPESVAILGAHTLGVTHCSSIQNRLYSSENGELSVMEPSFAAFLRLSCPQGPLTSNLSFVVNDPTSFVFDNAYYVSAMEGRGVLKIDAEMVLDPETARVMQRFAVNQDDFFREFSSAFAKLSCSGVLTGEQGVIRKNCNAIN</sequence>
<dbReference type="InterPro" id="IPR002016">
    <property type="entry name" value="Haem_peroxidase"/>
</dbReference>
<keyword evidence="7 13" id="KW-0106">Calcium</keyword>
<feature type="disulfide bond" evidence="15">
    <location>
        <begin position="191"/>
        <end position="221"/>
    </location>
</feature>
<dbReference type="PANTHER" id="PTHR31517:SF81">
    <property type="entry name" value="PEROXIDASE"/>
    <property type="match status" value="1"/>
</dbReference>
<feature type="site" description="Transition state stabilizer" evidence="14">
    <location>
        <position position="55"/>
    </location>
</feature>
<keyword evidence="4 16" id="KW-0349">Heme</keyword>
<dbReference type="PRINTS" id="PR00461">
    <property type="entry name" value="PLPEROXIDASE"/>
</dbReference>
<keyword evidence="5 13" id="KW-0479">Metal-binding</keyword>
<feature type="binding site" evidence="13">
    <location>
        <position position="67"/>
    </location>
    <ligand>
        <name>Ca(2+)</name>
        <dbReference type="ChEBI" id="CHEBI:29108"/>
        <label>1</label>
    </ligand>
</feature>
<dbReference type="Proteomes" id="UP000188268">
    <property type="component" value="Unassembled WGS sequence"/>
</dbReference>
<gene>
    <name evidence="18" type="ORF">CCACVL1_28598</name>
</gene>
<comment type="caution">
    <text evidence="18">The sequence shown here is derived from an EMBL/GenBank/DDBJ whole genome shotgun (WGS) entry which is preliminary data.</text>
</comment>
<dbReference type="GO" id="GO:0042744">
    <property type="term" value="P:hydrogen peroxide catabolic process"/>
    <property type="evidence" value="ECO:0007669"/>
    <property type="project" value="UniProtKB-KW"/>
</dbReference>
<keyword evidence="6" id="KW-0732">Signal</keyword>
<dbReference type="Pfam" id="PF00141">
    <property type="entry name" value="peroxidase"/>
    <property type="match status" value="1"/>
</dbReference>
<keyword evidence="19" id="KW-1185">Reference proteome</keyword>
<feature type="binding site" evidence="13">
    <location>
        <position position="65"/>
    </location>
    <ligand>
        <name>Ca(2+)</name>
        <dbReference type="ChEBI" id="CHEBI:29108"/>
        <label>1</label>
    </ligand>
</feature>
<evidence type="ECO:0000256" key="7">
    <source>
        <dbReference type="ARBA" id="ARBA00022837"/>
    </source>
</evidence>
<evidence type="ECO:0000256" key="14">
    <source>
        <dbReference type="PIRSR" id="PIRSR600823-4"/>
    </source>
</evidence>
<dbReference type="OrthoDB" id="2113341at2759"/>
<evidence type="ECO:0000256" key="11">
    <source>
        <dbReference type="PIRSR" id="PIRSR600823-1"/>
    </source>
</evidence>
<keyword evidence="3 16" id="KW-0575">Peroxidase</keyword>
<feature type="active site" description="Proton acceptor" evidence="11">
    <location>
        <position position="59"/>
    </location>
</feature>
<evidence type="ECO:0000256" key="8">
    <source>
        <dbReference type="ARBA" id="ARBA00023002"/>
    </source>
</evidence>
<dbReference type="FunFam" id="1.10.420.10:FF:000007">
    <property type="entry name" value="Peroxidase"/>
    <property type="match status" value="1"/>
</dbReference>
<evidence type="ECO:0000256" key="10">
    <source>
        <dbReference type="ARBA" id="ARBA00023157"/>
    </source>
</evidence>
<reference evidence="18 19" key="1">
    <citation type="submission" date="2013-09" db="EMBL/GenBank/DDBJ databases">
        <title>Corchorus capsularis genome sequencing.</title>
        <authorList>
            <person name="Alam M."/>
            <person name="Haque M.S."/>
            <person name="Islam M.S."/>
            <person name="Emdad E.M."/>
            <person name="Islam M.M."/>
            <person name="Ahmed B."/>
            <person name="Halim A."/>
            <person name="Hossen Q.M.M."/>
            <person name="Hossain M.Z."/>
            <person name="Ahmed R."/>
            <person name="Khan M.M."/>
            <person name="Islam R."/>
            <person name="Rashid M.M."/>
            <person name="Khan S.A."/>
            <person name="Rahman M.S."/>
            <person name="Alam M."/>
        </authorList>
    </citation>
    <scope>NUCLEOTIDE SEQUENCE [LARGE SCALE GENOMIC DNA]</scope>
    <source>
        <strain evidence="19">cv. CVL-1</strain>
        <tissue evidence="18">Whole seedling</tissue>
    </source>
</reference>
<evidence type="ECO:0000256" key="5">
    <source>
        <dbReference type="ARBA" id="ARBA00022723"/>
    </source>
</evidence>
<dbReference type="AlphaFoldDB" id="A0A1R3G602"/>
<keyword evidence="8 16" id="KW-0560">Oxidoreductase</keyword>
<protein>
    <recommendedName>
        <fullName evidence="2 16">Peroxidase</fullName>
        <ecNumber evidence="2 16">1.11.1.7</ecNumber>
    </recommendedName>
</protein>
<feature type="domain" description="Plant heme peroxidase family profile" evidence="17">
    <location>
        <begin position="18"/>
        <end position="315"/>
    </location>
</feature>
<comment type="similarity">
    <text evidence="16">Belongs to the peroxidase family. Classical plant (class III) peroxidase subfamily.</text>
</comment>
<accession>A0A1R3G602</accession>
<evidence type="ECO:0000256" key="2">
    <source>
        <dbReference type="ARBA" id="ARBA00012313"/>
    </source>
</evidence>
<dbReference type="PRINTS" id="PR00458">
    <property type="entry name" value="PEROXIDASE"/>
</dbReference>
<evidence type="ECO:0000256" key="4">
    <source>
        <dbReference type="ARBA" id="ARBA00022617"/>
    </source>
</evidence>
<feature type="binding site" evidence="13">
    <location>
        <position position="63"/>
    </location>
    <ligand>
        <name>Ca(2+)</name>
        <dbReference type="ChEBI" id="CHEBI:29108"/>
        <label>1</label>
    </ligand>
</feature>
<feature type="binding site" evidence="13">
    <location>
        <position position="243"/>
    </location>
    <ligand>
        <name>Ca(2+)</name>
        <dbReference type="ChEBI" id="CHEBI:29108"/>
        <label>2</label>
    </ligand>
</feature>
<feature type="binding site" evidence="13">
    <location>
        <position position="60"/>
    </location>
    <ligand>
        <name>Ca(2+)</name>
        <dbReference type="ChEBI" id="CHEBI:29108"/>
        <label>1</label>
    </ligand>
</feature>
<feature type="binding site" evidence="13">
    <location>
        <position position="185"/>
    </location>
    <ligand>
        <name>Ca(2+)</name>
        <dbReference type="ChEBI" id="CHEBI:29108"/>
        <label>2</label>
    </ligand>
</feature>
<dbReference type="SUPFAM" id="SSF48113">
    <property type="entry name" value="Heme-dependent peroxidases"/>
    <property type="match status" value="1"/>
</dbReference>
<evidence type="ECO:0000256" key="15">
    <source>
        <dbReference type="PIRSR" id="PIRSR600823-5"/>
    </source>
</evidence>
<feature type="disulfide bond" evidence="15">
    <location>
        <begin position="111"/>
        <end position="311"/>
    </location>
</feature>
<dbReference type="InterPro" id="IPR010255">
    <property type="entry name" value="Haem_peroxidase_sf"/>
</dbReference>
<feature type="disulfide bond" evidence="15">
    <location>
        <begin position="61"/>
        <end position="66"/>
    </location>
</feature>
<feature type="disulfide bond" evidence="15">
    <location>
        <begin position="28"/>
        <end position="105"/>
    </location>
</feature>
<feature type="binding site" evidence="13">
    <location>
        <position position="79"/>
    </location>
    <ligand>
        <name>Ca(2+)</name>
        <dbReference type="ChEBI" id="CHEBI:29108"/>
        <label>1</label>
    </ligand>
</feature>
<feature type="binding site" evidence="13">
    <location>
        <position position="69"/>
    </location>
    <ligand>
        <name>Ca(2+)</name>
        <dbReference type="ChEBI" id="CHEBI:29108"/>
        <label>1</label>
    </ligand>
</feature>
<dbReference type="PANTHER" id="PTHR31517">
    <property type="match status" value="1"/>
</dbReference>
<comment type="subcellular location">
    <subcellularLocation>
        <location evidence="16">Secreted</location>
    </subcellularLocation>
</comment>
<dbReference type="Gene3D" id="1.10.420.10">
    <property type="entry name" value="Peroxidase, domain 2"/>
    <property type="match status" value="1"/>
</dbReference>
<keyword evidence="10 15" id="KW-1015">Disulfide bond</keyword>
<dbReference type="GO" id="GO:0005576">
    <property type="term" value="C:extracellular region"/>
    <property type="evidence" value="ECO:0007669"/>
    <property type="project" value="UniProtKB-SubCell"/>
</dbReference>
<dbReference type="GO" id="GO:0140825">
    <property type="term" value="F:lactoperoxidase activity"/>
    <property type="evidence" value="ECO:0007669"/>
    <property type="project" value="UniProtKB-EC"/>
</dbReference>
<dbReference type="OMA" id="VMDPRTA"/>
<keyword evidence="9 13" id="KW-0408">Iron</keyword>
<dbReference type="GO" id="GO:0020037">
    <property type="term" value="F:heme binding"/>
    <property type="evidence" value="ECO:0007669"/>
    <property type="project" value="UniProtKB-UniRule"/>
</dbReference>